<gene>
    <name evidence="2" type="ORF">S58_31800</name>
</gene>
<dbReference type="AlphaFoldDB" id="M4Z6L2"/>
<evidence type="ECO:0000313" key="3">
    <source>
        <dbReference type="Proteomes" id="UP000011841"/>
    </source>
</evidence>
<dbReference type="OrthoDB" id="5430236at2"/>
<protein>
    <recommendedName>
        <fullName evidence="4">VWA domain-containing protein</fullName>
    </recommendedName>
</protein>
<keyword evidence="3" id="KW-1185">Reference proteome</keyword>
<feature type="compositionally biased region" description="Polar residues" evidence="1">
    <location>
        <begin position="7"/>
        <end position="17"/>
    </location>
</feature>
<dbReference type="Proteomes" id="UP000011841">
    <property type="component" value="Chromosome"/>
</dbReference>
<dbReference type="SUPFAM" id="SSF53300">
    <property type="entry name" value="vWA-like"/>
    <property type="match status" value="1"/>
</dbReference>
<evidence type="ECO:0000313" key="2">
    <source>
        <dbReference type="EMBL" id="BAM89178.1"/>
    </source>
</evidence>
<feature type="region of interest" description="Disordered" evidence="1">
    <location>
        <begin position="1"/>
        <end position="29"/>
    </location>
</feature>
<dbReference type="eggNOG" id="COG2304">
    <property type="taxonomic scope" value="Bacteria"/>
</dbReference>
<evidence type="ECO:0000256" key="1">
    <source>
        <dbReference type="SAM" id="MobiDB-lite"/>
    </source>
</evidence>
<organism evidence="2 3">
    <name type="scientific">Bradyrhizobium oligotrophicum S58</name>
    <dbReference type="NCBI Taxonomy" id="1245469"/>
    <lineage>
        <taxon>Bacteria</taxon>
        <taxon>Pseudomonadati</taxon>
        <taxon>Pseudomonadota</taxon>
        <taxon>Alphaproteobacteria</taxon>
        <taxon>Hyphomicrobiales</taxon>
        <taxon>Nitrobacteraceae</taxon>
        <taxon>Bradyrhizobium</taxon>
    </lineage>
</organism>
<dbReference type="KEGG" id="aol:S58_31800"/>
<dbReference type="InterPro" id="IPR036465">
    <property type="entry name" value="vWFA_dom_sf"/>
</dbReference>
<reference evidence="2 3" key="1">
    <citation type="journal article" date="2013" name="Appl. Environ. Microbiol.">
        <title>Genome analysis suggests that the soil oligotrophic bacterium Agromonas oligotrophica (Bradyrhizobium oligotrophicum) is a nitrogen-fixing symbiont of Aeschynomene indica.</title>
        <authorList>
            <person name="Okubo T."/>
            <person name="Fukushima S."/>
            <person name="Itakura M."/>
            <person name="Oshima K."/>
            <person name="Longtonglang A."/>
            <person name="Teaumroong N."/>
            <person name="Mitsui H."/>
            <person name="Hattori M."/>
            <person name="Hattori R."/>
            <person name="Hattori T."/>
            <person name="Minamisawa K."/>
        </authorList>
    </citation>
    <scope>NUCLEOTIDE SEQUENCE [LARGE SCALE GENOMIC DNA]</scope>
    <source>
        <strain evidence="2 3">S58</strain>
    </source>
</reference>
<dbReference type="PATRIC" id="fig|1245469.3.peg.3252"/>
<name>M4Z6L2_9BRAD</name>
<dbReference type="RefSeq" id="WP_015666299.1">
    <property type="nucleotide sequence ID" value="NC_020453.1"/>
</dbReference>
<feature type="compositionally biased region" description="Basic and acidic residues" evidence="1">
    <location>
        <begin position="18"/>
        <end position="29"/>
    </location>
</feature>
<evidence type="ECO:0008006" key="4">
    <source>
        <dbReference type="Google" id="ProtNLM"/>
    </source>
</evidence>
<proteinExistence type="predicted"/>
<dbReference type="HOGENOM" id="CLU_1128360_0_0_5"/>
<accession>M4Z6L2</accession>
<dbReference type="GeneID" id="301817040"/>
<dbReference type="STRING" id="1245469.S58_31800"/>
<sequence length="252" mass="26784">MVDSPSKPRSSPVTSSGDDVRDQRLPDAERSSADAIAAFVAQARAMAPAAQGSRGRLVFALDATLSRQPTWDMACALQADMFREAAALGSLDIRLVYYRGFNECRASGWISDSAELARLMGKIDCRGGQTQIGKVLAEARRHATAAGIRAVVFVGDAMEEKVDELCAKAGELGMLKVPLFMFQEGNDPVAEQTFREMARLSGGAWCRFDPGASAQLRDLLRAAAAYAAGGRAALLRLAGSEAGAALLIGQMR</sequence>
<dbReference type="EMBL" id="AP012603">
    <property type="protein sequence ID" value="BAM89178.1"/>
    <property type="molecule type" value="Genomic_DNA"/>
</dbReference>